<gene>
    <name evidence="3" type="ORF">MMEN_LOCUS6395</name>
</gene>
<sequence>MDNLETPYDEEAEFIDCKACEKSLRGETLYKIHLTSPGHIKREEMLVAQGLAVRKHAIPSFKDISQYLDYLKLDEPIIGLDFLDEIPNPDPQTGPKYMCTLCNQSSPLADMVYHVIGRKHRLKYVEQKRPDLVTWDGLTIRNQGGKVMKAKAELIERQDGRGNPKPLLKRGLEGNLNISSGPQRKQQFRDRSLPLAAQQEVPPLLPQLQEFCRRRSGFGYADSLPLSPEEPDRSRKRERLSRDREDSGDLRRGNYSEEYRGDFRSPDYAPYGGKYAPDPQRSGGLEPQSGPRFGFQEQAPPAQALHQQYYPEDPTPDQTPPYPEPGFYSEEVRRRQDYPPPQQAQPWSLGRDPGRHDGDPEAKRRTLSSPPDGDRSRGNLFNIIKDYNHEMRGPFSKEAFDPPGPSRAGAPSPQRHAQVPNSIANIPEPFRRFLKGNDERRGKRKSRFSDATPEELERTKEMFSDGYGPQNPQTGGNPRAIGTPLRPEFNEAQYMNHYGGSQSSHFTGGYHTGGSESDGVFDMLKNIEIENAEDANFLKSKLSSLLDEFKAKKMEKALLNRQSREGGMSRNYPDFQQDPQPSQLPQYDRGQRQGPIQRGPENLDYNQGNRGGWKQQENRASEQPQQYNYPARGDSRHSSRGRYEDEAPYYPKRFEEPMHRLDYQAPVEDLFASHSSAPPAHMEQMSRMQRDARYNSLDKITSTLLELVGRKQ</sequence>
<dbReference type="GO" id="GO:0071011">
    <property type="term" value="C:precatalytic spliceosome"/>
    <property type="evidence" value="ECO:0007669"/>
    <property type="project" value="TreeGrafter"/>
</dbReference>
<comment type="caution">
    <text evidence="3">The sequence shown here is derived from an EMBL/GenBank/DDBJ whole genome shotgun (WGS) entry which is preliminary data.</text>
</comment>
<feature type="region of interest" description="Disordered" evidence="1">
    <location>
        <begin position="156"/>
        <end position="189"/>
    </location>
</feature>
<dbReference type="PANTHER" id="PTHR45762:SF3">
    <property type="entry name" value="ZINC-FINGER PROTEIN AT 72D, ISOFORM B"/>
    <property type="match status" value="1"/>
</dbReference>
<name>A0A8S4AMZ4_9TELE</name>
<feature type="region of interest" description="Disordered" evidence="1">
    <location>
        <begin position="308"/>
        <end position="379"/>
    </location>
</feature>
<dbReference type="GO" id="GO:0003725">
    <property type="term" value="F:double-stranded RNA binding"/>
    <property type="evidence" value="ECO:0007669"/>
    <property type="project" value="TreeGrafter"/>
</dbReference>
<feature type="domain" description="C2H2-type" evidence="2">
    <location>
        <begin position="17"/>
        <end position="39"/>
    </location>
</feature>
<feature type="compositionally biased region" description="Basic and acidic residues" evidence="1">
    <location>
        <begin position="352"/>
        <end position="364"/>
    </location>
</feature>
<dbReference type="PROSITE" id="PS00028">
    <property type="entry name" value="ZINC_FINGER_C2H2_1"/>
    <property type="match status" value="1"/>
</dbReference>
<dbReference type="GO" id="GO:0003727">
    <property type="term" value="F:single-stranded RNA binding"/>
    <property type="evidence" value="ECO:0007669"/>
    <property type="project" value="TreeGrafter"/>
</dbReference>
<reference evidence="3" key="1">
    <citation type="submission" date="2021-05" db="EMBL/GenBank/DDBJ databases">
        <authorList>
            <person name="Tigano A."/>
        </authorList>
    </citation>
    <scope>NUCLEOTIDE SEQUENCE</scope>
</reference>
<feature type="compositionally biased region" description="Basic and acidic residues" evidence="1">
    <location>
        <begin position="429"/>
        <end position="441"/>
    </location>
</feature>
<evidence type="ECO:0000313" key="3">
    <source>
        <dbReference type="EMBL" id="CAG5891723.1"/>
    </source>
</evidence>
<dbReference type="EMBL" id="CAJRST010005557">
    <property type="protein sequence ID" value="CAG5891723.1"/>
    <property type="molecule type" value="Genomic_DNA"/>
</dbReference>
<dbReference type="InterPro" id="IPR013087">
    <property type="entry name" value="Znf_C2H2_type"/>
</dbReference>
<dbReference type="AlphaFoldDB" id="A0A8S4AMZ4"/>
<keyword evidence="4" id="KW-1185">Reference proteome</keyword>
<evidence type="ECO:0000313" key="4">
    <source>
        <dbReference type="Proteomes" id="UP000677803"/>
    </source>
</evidence>
<proteinExistence type="predicted"/>
<feature type="region of interest" description="Disordered" evidence="1">
    <location>
        <begin position="393"/>
        <end position="482"/>
    </location>
</feature>
<feature type="compositionally biased region" description="Basic and acidic residues" evidence="1">
    <location>
        <begin position="633"/>
        <end position="645"/>
    </location>
</feature>
<evidence type="ECO:0000256" key="1">
    <source>
        <dbReference type="SAM" id="MobiDB-lite"/>
    </source>
</evidence>
<feature type="region of interest" description="Disordered" evidence="1">
    <location>
        <begin position="560"/>
        <end position="651"/>
    </location>
</feature>
<evidence type="ECO:0000259" key="2">
    <source>
        <dbReference type="PROSITE" id="PS00028"/>
    </source>
</evidence>
<feature type="region of interest" description="Disordered" evidence="1">
    <location>
        <begin position="219"/>
        <end position="296"/>
    </location>
</feature>
<accession>A0A8S4AMZ4</accession>
<dbReference type="OrthoDB" id="5877502at2759"/>
<feature type="compositionally biased region" description="Basic and acidic residues" evidence="1">
    <location>
        <begin position="230"/>
        <end position="265"/>
    </location>
</feature>
<feature type="compositionally biased region" description="Polar residues" evidence="1">
    <location>
        <begin position="176"/>
        <end position="185"/>
    </location>
</feature>
<organism evidence="3 4">
    <name type="scientific">Menidia menidia</name>
    <name type="common">Atlantic silverside</name>
    <dbReference type="NCBI Taxonomy" id="238744"/>
    <lineage>
        <taxon>Eukaryota</taxon>
        <taxon>Metazoa</taxon>
        <taxon>Chordata</taxon>
        <taxon>Craniata</taxon>
        <taxon>Vertebrata</taxon>
        <taxon>Euteleostomi</taxon>
        <taxon>Actinopterygii</taxon>
        <taxon>Neopterygii</taxon>
        <taxon>Teleostei</taxon>
        <taxon>Neoteleostei</taxon>
        <taxon>Acanthomorphata</taxon>
        <taxon>Ovalentaria</taxon>
        <taxon>Atherinomorphae</taxon>
        <taxon>Atheriniformes</taxon>
        <taxon>Atherinopsidae</taxon>
        <taxon>Menidiinae</taxon>
        <taxon>Menidia</taxon>
    </lineage>
</organism>
<dbReference type="PANTHER" id="PTHR45762">
    <property type="entry name" value="ZINC FINGER RNA-BINDING PROTEIN"/>
    <property type="match status" value="1"/>
</dbReference>
<dbReference type="Proteomes" id="UP000677803">
    <property type="component" value="Unassembled WGS sequence"/>
</dbReference>
<protein>
    <submittedName>
        <fullName evidence="3">(Atlantic silverside) hypothetical protein</fullName>
    </submittedName>
</protein>